<dbReference type="InterPro" id="IPR011009">
    <property type="entry name" value="Kinase-like_dom_sf"/>
</dbReference>
<keyword evidence="4" id="KW-1185">Reference proteome</keyword>
<reference evidence="3 4" key="1">
    <citation type="journal article" date="2019" name="ACS Chem. Biol.">
        <title>Identification and Mobilization of a Cryptic Antibiotic Biosynthesis Gene Locus from a Human-Pathogenic Nocardia Isolate.</title>
        <authorList>
            <person name="Herisse M."/>
            <person name="Ishida K."/>
            <person name="Porter J.L."/>
            <person name="Howden B."/>
            <person name="Hertweck C."/>
            <person name="Stinear T.P."/>
            <person name="Pidot S.J."/>
        </authorList>
    </citation>
    <scope>NUCLEOTIDE SEQUENCE [LARGE SCALE GENOMIC DNA]</scope>
    <source>
        <strain evidence="3 4">AUSMDU00012717</strain>
    </source>
</reference>
<evidence type="ECO:0000313" key="4">
    <source>
        <dbReference type="Proteomes" id="UP000503540"/>
    </source>
</evidence>
<dbReference type="SUPFAM" id="SSF56112">
    <property type="entry name" value="Protein kinase-like (PK-like)"/>
    <property type="match status" value="1"/>
</dbReference>
<evidence type="ECO:0000256" key="1">
    <source>
        <dbReference type="SAM" id="MobiDB-lite"/>
    </source>
</evidence>
<dbReference type="Gene3D" id="3.90.1200.10">
    <property type="match status" value="1"/>
</dbReference>
<dbReference type="Pfam" id="PF01636">
    <property type="entry name" value="APH"/>
    <property type="match status" value="1"/>
</dbReference>
<feature type="domain" description="Aminoglycoside phosphotransferase" evidence="2">
    <location>
        <begin position="51"/>
        <end position="246"/>
    </location>
</feature>
<keyword evidence="3" id="KW-0808">Transferase</keyword>
<organism evidence="3 4">
    <name type="scientific">Nocardia arthritidis</name>
    <dbReference type="NCBI Taxonomy" id="228602"/>
    <lineage>
        <taxon>Bacteria</taxon>
        <taxon>Bacillati</taxon>
        <taxon>Actinomycetota</taxon>
        <taxon>Actinomycetes</taxon>
        <taxon>Mycobacteriales</taxon>
        <taxon>Nocardiaceae</taxon>
        <taxon>Nocardia</taxon>
    </lineage>
</organism>
<dbReference type="Proteomes" id="UP000503540">
    <property type="component" value="Chromosome"/>
</dbReference>
<gene>
    <name evidence="3" type="ORF">F5544_29070</name>
</gene>
<dbReference type="EMBL" id="CP046172">
    <property type="protein sequence ID" value="QIS13659.1"/>
    <property type="molecule type" value="Genomic_DNA"/>
</dbReference>
<proteinExistence type="predicted"/>
<evidence type="ECO:0000313" key="3">
    <source>
        <dbReference type="EMBL" id="QIS13659.1"/>
    </source>
</evidence>
<evidence type="ECO:0000259" key="2">
    <source>
        <dbReference type="Pfam" id="PF01636"/>
    </source>
</evidence>
<name>A0A6G9YK71_9NOCA</name>
<dbReference type="AlphaFoldDB" id="A0A6G9YK71"/>
<accession>A0A6G9YK71</accession>
<dbReference type="PANTHER" id="PTHR21310">
    <property type="entry name" value="AMINOGLYCOSIDE PHOSPHOTRANSFERASE-RELATED-RELATED"/>
    <property type="match status" value="1"/>
</dbReference>
<protein>
    <submittedName>
        <fullName evidence="3">Phosphotransferase</fullName>
    </submittedName>
</protein>
<dbReference type="InterPro" id="IPR002575">
    <property type="entry name" value="Aminoglycoside_PTrfase"/>
</dbReference>
<dbReference type="KEGG" id="nah:F5544_29070"/>
<sequence length="342" mass="38685">MRSHHPIPSKRTWTRGDQCDPSGVQLTDHEAHELMERVRALEPDFRGHYMENYRVQTSVGDALLRRARTDVFSGYDPRMMPESDALIAARHRGVNVPEVLYAADSYLIERYLCGSLPSMAGSDPLSWLTDLLSQVQAMQSHPAPASPLSSVYEWQNWMAHFLSSLYAELPQRHTDRIAYLGVPPLDAFWRPDSAQSARRLVLVHADLHPDNLLVADDGVWILDWELAQVADPVWEAAVSLHRTPWPDLAMESQASAMWLHVLDSTEDVAVDELLVQYRGLETWKSLLVDSWRYPEAIASDPSCLDSCVRSFHVKLAEGARRFGCTSLSTSEVRQLLQNWAAT</sequence>
<dbReference type="GO" id="GO:0016740">
    <property type="term" value="F:transferase activity"/>
    <property type="evidence" value="ECO:0007669"/>
    <property type="project" value="UniProtKB-KW"/>
</dbReference>
<feature type="region of interest" description="Disordered" evidence="1">
    <location>
        <begin position="1"/>
        <end position="23"/>
    </location>
</feature>
<dbReference type="InterPro" id="IPR051678">
    <property type="entry name" value="AGP_Transferase"/>
</dbReference>